<evidence type="ECO:0000313" key="2">
    <source>
        <dbReference type="EMBL" id="NBI08028.1"/>
    </source>
</evidence>
<protein>
    <submittedName>
        <fullName evidence="2">Amidase</fullName>
    </submittedName>
</protein>
<feature type="domain" description="Amidase" evidence="1">
    <location>
        <begin position="29"/>
        <end position="470"/>
    </location>
</feature>
<keyword evidence="3" id="KW-1185">Reference proteome</keyword>
<evidence type="ECO:0000259" key="1">
    <source>
        <dbReference type="Pfam" id="PF01425"/>
    </source>
</evidence>
<name>A0A845R366_9CLOT</name>
<dbReference type="InterPro" id="IPR036928">
    <property type="entry name" value="AS_sf"/>
</dbReference>
<dbReference type="PANTHER" id="PTHR42678:SF5">
    <property type="entry name" value="GLUTAMYL-TRNA(GLN) AMIDOTRANSFERASE SUBUNIT A"/>
    <property type="match status" value="1"/>
</dbReference>
<organism evidence="2 3">
    <name type="scientific">Senegalia massiliensis</name>
    <dbReference type="NCBI Taxonomy" id="1720316"/>
    <lineage>
        <taxon>Bacteria</taxon>
        <taxon>Bacillati</taxon>
        <taxon>Bacillota</taxon>
        <taxon>Clostridia</taxon>
        <taxon>Eubacteriales</taxon>
        <taxon>Clostridiaceae</taxon>
        <taxon>Senegalia</taxon>
    </lineage>
</organism>
<dbReference type="Proteomes" id="UP000467132">
    <property type="component" value="Unassembled WGS sequence"/>
</dbReference>
<dbReference type="SUPFAM" id="SSF75304">
    <property type="entry name" value="Amidase signature (AS) enzymes"/>
    <property type="match status" value="1"/>
</dbReference>
<dbReference type="RefSeq" id="WP_160198492.1">
    <property type="nucleotide sequence ID" value="NZ_QXXA01000018.1"/>
</dbReference>
<dbReference type="OrthoDB" id="9811471at2"/>
<reference evidence="2 3" key="1">
    <citation type="submission" date="2018-08" db="EMBL/GenBank/DDBJ databases">
        <title>Murine metabolic-syndrome-specific gut microbial biobank.</title>
        <authorList>
            <person name="Liu C."/>
        </authorList>
    </citation>
    <scope>NUCLEOTIDE SEQUENCE [LARGE SCALE GENOMIC DNA]</scope>
    <source>
        <strain evidence="2 3">583</strain>
    </source>
</reference>
<comment type="caution">
    <text evidence="2">The sequence shown here is derived from an EMBL/GenBank/DDBJ whole genome shotgun (WGS) entry which is preliminary data.</text>
</comment>
<dbReference type="EMBL" id="QXXA01000018">
    <property type="protein sequence ID" value="NBI08028.1"/>
    <property type="molecule type" value="Genomic_DNA"/>
</dbReference>
<dbReference type="Pfam" id="PF01425">
    <property type="entry name" value="Amidase"/>
    <property type="match status" value="1"/>
</dbReference>
<dbReference type="PANTHER" id="PTHR42678">
    <property type="entry name" value="AMIDASE"/>
    <property type="match status" value="1"/>
</dbReference>
<sequence>MKKEKFCLEEATIDSIHTEFKNGSLTCKELIKKYIDRIEKCDKIGPMINSVIMINKNAFKIADELDEKFKKSGLTGPLHGIPVLLKDNINLEGTETTAGSISLKEVKSEKNAFITKKLKDAGAIIIAKVNLHEFAIWGETVSSILGQTLNPYDLTRTPGGSSGGTGAAVAMNFGLIGIGTDTVNSVRSPASACNLVGFRPTVGLVSRSGIIPYSLTQDTAGPIMRTVEDTAKVLDAIVGYDVKDPMTAWSIGNIPKTYTKYLNTEGLNGKRIGVLKSFFGNEEIHKQVNDIIYSNLKVMEDNGAEVVNIYENIDADKLIEQTSVHLYELKEDLNEYLKELGSRSKVNSLNDIIKSKKYHKGIEKNIKFAETIDRSMPEYNKRIVNRIELQNLVMELMAKYKLDAILYPHQKRPVVKVGESQVDRNGVLGAITGFPSCVLPAGFTNQTETAPIGIPVGIEFLTREWNESVLFEIAYGLEQSTKNRKSPVINKNIV</sequence>
<proteinExistence type="predicted"/>
<dbReference type="InterPro" id="IPR023631">
    <property type="entry name" value="Amidase_dom"/>
</dbReference>
<dbReference type="AlphaFoldDB" id="A0A845R366"/>
<evidence type="ECO:0000313" key="3">
    <source>
        <dbReference type="Proteomes" id="UP000467132"/>
    </source>
</evidence>
<accession>A0A845R366</accession>
<dbReference type="PIRSF" id="PIRSF001221">
    <property type="entry name" value="Amidase_fungi"/>
    <property type="match status" value="1"/>
</dbReference>
<dbReference type="Gene3D" id="3.90.1300.10">
    <property type="entry name" value="Amidase signature (AS) domain"/>
    <property type="match status" value="1"/>
</dbReference>
<gene>
    <name evidence="2" type="ORF">D3Z33_14300</name>
</gene>